<dbReference type="EMBL" id="LXWW01000045">
    <property type="protein sequence ID" value="OAO17102.1"/>
    <property type="molecule type" value="Genomic_DNA"/>
</dbReference>
<feature type="region of interest" description="Disordered" evidence="6">
    <location>
        <begin position="518"/>
        <end position="537"/>
    </location>
</feature>
<feature type="transmembrane region" description="Helical" evidence="7">
    <location>
        <begin position="452"/>
        <end position="477"/>
    </location>
</feature>
<name>A0A196SLL9_BLAHN</name>
<feature type="domain" description="Na+/H+ antiporter NhaC-like C-terminal" evidence="8">
    <location>
        <begin position="172"/>
        <end position="479"/>
    </location>
</feature>
<feature type="transmembrane region" description="Helical" evidence="7">
    <location>
        <begin position="376"/>
        <end position="406"/>
    </location>
</feature>
<feature type="transmembrane region" description="Helical" evidence="7">
    <location>
        <begin position="297"/>
        <end position="314"/>
    </location>
</feature>
<feature type="transmembrane region" description="Helical" evidence="7">
    <location>
        <begin position="109"/>
        <end position="128"/>
    </location>
</feature>
<comment type="subcellular location">
    <subcellularLocation>
        <location evidence="1">Cell membrane</location>
        <topology evidence="1">Multi-pass membrane protein</topology>
    </subcellularLocation>
</comment>
<sequence length="556" mass="60177">MSYEKYIPVEIGFVSILPPIEVVSSLLLGSVVASIIYSIAVLNGMVEGLSKANPVDVLFTVMGTKIANNVHICLFLLLMGGLINLISTSGGSKAYGKMAQRVVKGKRPALFSTLFLGVVMFLDDYFNAITTGTVMRNVADVNKVSKPKLAYIVHTVATNMCITIPLTSWAAAIVSQIKDSGVDNSFMVFLNTIPYNIYSFLSFIMIILTSAFDFDYGKMKYYEDNAKLGLSATDGSIDKAATIEHSDKDDKGSVWDLLAPILILIILSIYFMFYLGGLFDSDISITDALGATSAPKALLYACCFALLSSLLLYVPRKLMTFLDWMENFKEGMKTMIPTLTILVLAWTISGTSGDLLKTGDYVGHLVAKSPIPAQMLPAVIFLVGMALSFSMGTAWGTFGVLIPIVVKICSGDNRKYLEVSLASCLCGSVFGDNTSPISDTTILASSSTQCSFLVHVATQLPYAITTAVVSIIGYLIAGWTQSVFVTLLVSILLLLAVLATIRMTRKKHAEPVVEVELPEVKKDGDEEKTEKTEENEVDEVVIGEAPPVEVSMDVQP</sequence>
<comment type="caution">
    <text evidence="9">The sequence shown here is derived from an EMBL/GenBank/DDBJ whole genome shotgun (WGS) entry which is preliminary data.</text>
</comment>
<evidence type="ECO:0000256" key="5">
    <source>
        <dbReference type="ARBA" id="ARBA00023136"/>
    </source>
</evidence>
<proteinExistence type="predicted"/>
<feature type="transmembrane region" description="Helical" evidence="7">
    <location>
        <begin position="483"/>
        <end position="501"/>
    </location>
</feature>
<evidence type="ECO:0000313" key="9">
    <source>
        <dbReference type="EMBL" id="OAO17102.1"/>
    </source>
</evidence>
<feature type="transmembrane region" description="Helical" evidence="7">
    <location>
        <begin position="66"/>
        <end position="89"/>
    </location>
</feature>
<evidence type="ECO:0000259" key="8">
    <source>
        <dbReference type="Pfam" id="PF03553"/>
    </source>
</evidence>
<feature type="transmembrane region" description="Helical" evidence="7">
    <location>
        <begin position="257"/>
        <end position="277"/>
    </location>
</feature>
<feature type="transmembrane region" description="Helical" evidence="7">
    <location>
        <begin position="193"/>
        <end position="212"/>
    </location>
</feature>
<keyword evidence="3 7" id="KW-0812">Transmembrane</keyword>
<organism evidence="9 10">
    <name type="scientific">Blastocystis sp. subtype 1 (strain ATCC 50177 / NandII)</name>
    <dbReference type="NCBI Taxonomy" id="478820"/>
    <lineage>
        <taxon>Eukaryota</taxon>
        <taxon>Sar</taxon>
        <taxon>Stramenopiles</taxon>
        <taxon>Bigyra</taxon>
        <taxon>Opalozoa</taxon>
        <taxon>Opalinata</taxon>
        <taxon>Blastocystidae</taxon>
        <taxon>Blastocystis</taxon>
    </lineage>
</organism>
<dbReference type="Proteomes" id="UP000078348">
    <property type="component" value="Unassembled WGS sequence"/>
</dbReference>
<accession>A0A196SLL9</accession>
<dbReference type="STRING" id="478820.A0A196SLL9"/>
<evidence type="ECO:0000313" key="10">
    <source>
        <dbReference type="Proteomes" id="UP000078348"/>
    </source>
</evidence>
<dbReference type="InterPro" id="IPR018461">
    <property type="entry name" value="Na/H_Antiport_NhaC-like_C"/>
</dbReference>
<dbReference type="GO" id="GO:0005886">
    <property type="term" value="C:plasma membrane"/>
    <property type="evidence" value="ECO:0007669"/>
    <property type="project" value="UniProtKB-SubCell"/>
</dbReference>
<dbReference type="PANTHER" id="PTHR43478:SF1">
    <property type="entry name" value="NA+_H+ ANTIPORTER NHAC-LIKE C-TERMINAL DOMAIN-CONTAINING PROTEIN"/>
    <property type="match status" value="1"/>
</dbReference>
<dbReference type="PANTHER" id="PTHR43478">
    <property type="entry name" value="NA+/H+ ANTIPORTER-RELATED"/>
    <property type="match status" value="1"/>
</dbReference>
<evidence type="ECO:0000256" key="7">
    <source>
        <dbReference type="SAM" id="Phobius"/>
    </source>
</evidence>
<feature type="compositionally biased region" description="Basic and acidic residues" evidence="6">
    <location>
        <begin position="518"/>
        <end position="534"/>
    </location>
</feature>
<keyword evidence="5 7" id="KW-0472">Membrane</keyword>
<keyword evidence="2" id="KW-1003">Cell membrane</keyword>
<feature type="transmembrane region" description="Helical" evidence="7">
    <location>
        <begin position="22"/>
        <end position="46"/>
    </location>
</feature>
<protein>
    <submittedName>
        <fullName evidence="9">Sodium/proton antiporter</fullName>
    </submittedName>
</protein>
<keyword evidence="10" id="KW-1185">Reference proteome</keyword>
<keyword evidence="4 7" id="KW-1133">Transmembrane helix</keyword>
<feature type="transmembrane region" description="Helical" evidence="7">
    <location>
        <begin position="149"/>
        <end position="173"/>
    </location>
</feature>
<dbReference type="AlphaFoldDB" id="A0A196SLL9"/>
<evidence type="ECO:0000256" key="1">
    <source>
        <dbReference type="ARBA" id="ARBA00004651"/>
    </source>
</evidence>
<dbReference type="Pfam" id="PF03553">
    <property type="entry name" value="Na_H_antiporter"/>
    <property type="match status" value="1"/>
</dbReference>
<evidence type="ECO:0000256" key="4">
    <source>
        <dbReference type="ARBA" id="ARBA00022989"/>
    </source>
</evidence>
<reference evidence="9 10" key="1">
    <citation type="submission" date="2016-05" db="EMBL/GenBank/DDBJ databases">
        <title>Nuclear genome of Blastocystis sp. subtype 1 NandII.</title>
        <authorList>
            <person name="Gentekaki E."/>
            <person name="Curtis B."/>
            <person name="Stairs C."/>
            <person name="Eme L."/>
            <person name="Herman E."/>
            <person name="Klimes V."/>
            <person name="Arias M.C."/>
            <person name="Elias M."/>
            <person name="Hilliou F."/>
            <person name="Klute M."/>
            <person name="Malik S.-B."/>
            <person name="Pightling A."/>
            <person name="Rachubinski R."/>
            <person name="Salas D."/>
            <person name="Schlacht A."/>
            <person name="Suga H."/>
            <person name="Archibald J."/>
            <person name="Ball S.G."/>
            <person name="Clark G."/>
            <person name="Dacks J."/>
            <person name="Van Der Giezen M."/>
            <person name="Tsaousis A."/>
            <person name="Roger A."/>
        </authorList>
    </citation>
    <scope>NUCLEOTIDE SEQUENCE [LARGE SCALE GENOMIC DNA]</scope>
    <source>
        <strain evidence="10">ATCC 50177 / NandII</strain>
    </source>
</reference>
<evidence type="ECO:0000256" key="6">
    <source>
        <dbReference type="SAM" id="MobiDB-lite"/>
    </source>
</evidence>
<evidence type="ECO:0000256" key="3">
    <source>
        <dbReference type="ARBA" id="ARBA00022692"/>
    </source>
</evidence>
<gene>
    <name evidence="9" type="ORF">AV274_1128</name>
</gene>
<feature type="transmembrane region" description="Helical" evidence="7">
    <location>
        <begin position="335"/>
        <end position="356"/>
    </location>
</feature>
<dbReference type="OrthoDB" id="5593520at2759"/>
<evidence type="ECO:0000256" key="2">
    <source>
        <dbReference type="ARBA" id="ARBA00022475"/>
    </source>
</evidence>